<dbReference type="PROSITE" id="PS51257">
    <property type="entry name" value="PROKAR_LIPOPROTEIN"/>
    <property type="match status" value="1"/>
</dbReference>
<proteinExistence type="predicted"/>
<evidence type="ECO:0000313" key="3">
    <source>
        <dbReference type="EMBL" id="MFC5713956.1"/>
    </source>
</evidence>
<dbReference type="EMBL" id="JBHSOZ010000008">
    <property type="protein sequence ID" value="MFC5713956.1"/>
    <property type="molecule type" value="Genomic_DNA"/>
</dbReference>
<dbReference type="Gene3D" id="3.10.570.10">
    <property type="entry name" value="sex pheromone staph- cam373 precursor domain"/>
    <property type="match status" value="1"/>
</dbReference>
<dbReference type="InterPro" id="IPR011426">
    <property type="entry name" value="CamS"/>
</dbReference>
<feature type="region of interest" description="Disordered" evidence="1">
    <location>
        <begin position="125"/>
        <end position="154"/>
    </location>
</feature>
<keyword evidence="4" id="KW-1185">Reference proteome</keyword>
<sequence>MVNKAGCFAFAALILLSGCLPGLETDETADVEESDEDGADTVVEVSPEIPSLDSYYRSILQDGQYRHGATRGFSTSVVYNRMDLERLEVGLTELASDQFDPSSYFFSEGQFITRSDLNSWLRRYEEPEDEDDEGNLLGLNPPLGEGSSFEERERNSPRYLSHILEHNYVTENENGNLEIGGLAIGISLNSAYYFRERHDDGSYGPWFDEEIDEEVSLEEGQRIAQEVLERLRSEDREDGRLEDVPIVFALFREAPRQSSVPGEFIATAVADPGQDVGGWQTLNEAHYLFPSGTAENEQRTDAERFNQFSNDINRFFENYVGVVGNGYYQNDQMQRMEIEIPIRFYSKTEVIAFTQHVTDRVEQHFSPEIEVQIRVTASGEEEALIVREPDEEPYIHIH</sequence>
<feature type="compositionally biased region" description="Low complexity" evidence="1">
    <location>
        <begin position="135"/>
        <end position="146"/>
    </location>
</feature>
<accession>A0ABW0YP71</accession>
<dbReference type="PIRSF" id="PIRSF012509">
    <property type="entry name" value="CamS"/>
    <property type="match status" value="1"/>
</dbReference>
<protein>
    <submittedName>
        <fullName evidence="3">CamS family sex pheromone protein</fullName>
    </submittedName>
</protein>
<dbReference type="CDD" id="cd13440">
    <property type="entry name" value="CamS_repeat_2"/>
    <property type="match status" value="1"/>
</dbReference>
<dbReference type="Proteomes" id="UP001596142">
    <property type="component" value="Unassembled WGS sequence"/>
</dbReference>
<gene>
    <name evidence="3" type="ORF">ACFPU1_14390</name>
</gene>
<dbReference type="Pfam" id="PF07537">
    <property type="entry name" value="CamS"/>
    <property type="match status" value="1"/>
</dbReference>
<feature type="signal peptide" evidence="2">
    <location>
        <begin position="1"/>
        <end position="22"/>
    </location>
</feature>
<name>A0ABW0YP71_9BACI</name>
<dbReference type="RefSeq" id="WP_385942396.1">
    <property type="nucleotide sequence ID" value="NZ_JBHSOZ010000008.1"/>
</dbReference>
<reference evidence="4" key="1">
    <citation type="journal article" date="2019" name="Int. J. Syst. Evol. Microbiol.">
        <title>The Global Catalogue of Microorganisms (GCM) 10K type strain sequencing project: providing services to taxonomists for standard genome sequencing and annotation.</title>
        <authorList>
            <consortium name="The Broad Institute Genomics Platform"/>
            <consortium name="The Broad Institute Genome Sequencing Center for Infectious Disease"/>
            <person name="Wu L."/>
            <person name="Ma J."/>
        </authorList>
    </citation>
    <scope>NUCLEOTIDE SEQUENCE [LARGE SCALE GENOMIC DNA]</scope>
    <source>
        <strain evidence="4">CECT 7184</strain>
    </source>
</reference>
<evidence type="ECO:0000313" key="4">
    <source>
        <dbReference type="Proteomes" id="UP001596142"/>
    </source>
</evidence>
<feature type="chain" id="PRO_5045103026" evidence="2">
    <location>
        <begin position="23"/>
        <end position="398"/>
    </location>
</feature>
<evidence type="ECO:0000256" key="2">
    <source>
        <dbReference type="SAM" id="SignalP"/>
    </source>
</evidence>
<organism evidence="3 4">
    <name type="scientific">Thalassorhabdus alkalitolerans</name>
    <dbReference type="NCBI Taxonomy" id="2282697"/>
    <lineage>
        <taxon>Bacteria</taxon>
        <taxon>Bacillati</taxon>
        <taxon>Bacillota</taxon>
        <taxon>Bacilli</taxon>
        <taxon>Bacillales</taxon>
        <taxon>Bacillaceae</taxon>
        <taxon>Thalassorhabdus</taxon>
    </lineage>
</organism>
<comment type="caution">
    <text evidence="3">The sequence shown here is derived from an EMBL/GenBank/DDBJ whole genome shotgun (WGS) entry which is preliminary data.</text>
</comment>
<keyword evidence="2" id="KW-0732">Signal</keyword>
<evidence type="ECO:0000256" key="1">
    <source>
        <dbReference type="SAM" id="MobiDB-lite"/>
    </source>
</evidence>
<dbReference type="CDD" id="cd13441">
    <property type="entry name" value="CamS_repeat_1"/>
    <property type="match status" value="1"/>
</dbReference>